<evidence type="ECO:0000313" key="2">
    <source>
        <dbReference type="Proteomes" id="UP001221898"/>
    </source>
</evidence>
<name>A0AAD7T7L3_9TELE</name>
<accession>A0AAD7T7L3</accession>
<dbReference type="Proteomes" id="UP001221898">
    <property type="component" value="Unassembled WGS sequence"/>
</dbReference>
<gene>
    <name evidence="1" type="ORF">AAFF_G00007390</name>
</gene>
<sequence>MRPDQVHVDMVEPLLRQLERLQRCLNVAVDFRMLIQSWTSFQRPCHTNLAATSRCEGFLPGCESLWMVSKTRNLQTSGTMAWLPGGDVAQEQGIGERDIGQLQACSVGLDYRVGGLVVG</sequence>
<keyword evidence="2" id="KW-1185">Reference proteome</keyword>
<dbReference type="EMBL" id="JAINUG010000010">
    <property type="protein sequence ID" value="KAJ8415041.1"/>
    <property type="molecule type" value="Genomic_DNA"/>
</dbReference>
<proteinExistence type="predicted"/>
<organism evidence="1 2">
    <name type="scientific">Aldrovandia affinis</name>
    <dbReference type="NCBI Taxonomy" id="143900"/>
    <lineage>
        <taxon>Eukaryota</taxon>
        <taxon>Metazoa</taxon>
        <taxon>Chordata</taxon>
        <taxon>Craniata</taxon>
        <taxon>Vertebrata</taxon>
        <taxon>Euteleostomi</taxon>
        <taxon>Actinopterygii</taxon>
        <taxon>Neopterygii</taxon>
        <taxon>Teleostei</taxon>
        <taxon>Notacanthiformes</taxon>
        <taxon>Halosauridae</taxon>
        <taxon>Aldrovandia</taxon>
    </lineage>
</organism>
<reference evidence="1" key="1">
    <citation type="journal article" date="2023" name="Science">
        <title>Genome structures resolve the early diversification of teleost fishes.</title>
        <authorList>
            <person name="Parey E."/>
            <person name="Louis A."/>
            <person name="Montfort J."/>
            <person name="Bouchez O."/>
            <person name="Roques C."/>
            <person name="Iampietro C."/>
            <person name="Lluch J."/>
            <person name="Castinel A."/>
            <person name="Donnadieu C."/>
            <person name="Desvignes T."/>
            <person name="Floi Bucao C."/>
            <person name="Jouanno E."/>
            <person name="Wen M."/>
            <person name="Mejri S."/>
            <person name="Dirks R."/>
            <person name="Jansen H."/>
            <person name="Henkel C."/>
            <person name="Chen W.J."/>
            <person name="Zahm M."/>
            <person name="Cabau C."/>
            <person name="Klopp C."/>
            <person name="Thompson A.W."/>
            <person name="Robinson-Rechavi M."/>
            <person name="Braasch I."/>
            <person name="Lecointre G."/>
            <person name="Bobe J."/>
            <person name="Postlethwait J.H."/>
            <person name="Berthelot C."/>
            <person name="Roest Crollius H."/>
            <person name="Guiguen Y."/>
        </authorList>
    </citation>
    <scope>NUCLEOTIDE SEQUENCE</scope>
    <source>
        <strain evidence="1">NC1722</strain>
    </source>
</reference>
<dbReference type="AlphaFoldDB" id="A0AAD7T7L3"/>
<evidence type="ECO:0000313" key="1">
    <source>
        <dbReference type="EMBL" id="KAJ8415041.1"/>
    </source>
</evidence>
<comment type="caution">
    <text evidence="1">The sequence shown here is derived from an EMBL/GenBank/DDBJ whole genome shotgun (WGS) entry which is preliminary data.</text>
</comment>
<protein>
    <submittedName>
        <fullName evidence="1">Uncharacterized protein</fullName>
    </submittedName>
</protein>